<protein>
    <submittedName>
        <fullName evidence="1">Uncharacterized protein</fullName>
    </submittedName>
</protein>
<dbReference type="EMBL" id="PQFF01000109">
    <property type="protein sequence ID" value="RHZ81847.1"/>
    <property type="molecule type" value="Genomic_DNA"/>
</dbReference>
<gene>
    <name evidence="1" type="ORF">Glove_117g70</name>
</gene>
<keyword evidence="2" id="KW-1185">Reference proteome</keyword>
<dbReference type="AlphaFoldDB" id="A0A397J382"/>
<sequence>MSTEVNSFCISTILTPPHSPSTLQKYECSIFFKGYIHHYNYRSSNYKCFFQGPDAYTQIADLFGNPNWGRKFFDNNQQTFIRLFDARAEVEANQEVNFDSSGNEFQKID</sequence>
<accession>A0A397J382</accession>
<comment type="caution">
    <text evidence="1">The sequence shown here is derived from an EMBL/GenBank/DDBJ whole genome shotgun (WGS) entry which is preliminary data.</text>
</comment>
<name>A0A397J382_9GLOM</name>
<evidence type="ECO:0000313" key="1">
    <source>
        <dbReference type="EMBL" id="RHZ81847.1"/>
    </source>
</evidence>
<dbReference type="Proteomes" id="UP000266861">
    <property type="component" value="Unassembled WGS sequence"/>
</dbReference>
<proteinExistence type="predicted"/>
<evidence type="ECO:0000313" key="2">
    <source>
        <dbReference type="Proteomes" id="UP000266861"/>
    </source>
</evidence>
<dbReference type="OrthoDB" id="2427837at2759"/>
<reference evidence="1 2" key="1">
    <citation type="submission" date="2018-08" db="EMBL/GenBank/DDBJ databases">
        <title>Genome and evolution of the arbuscular mycorrhizal fungus Diversispora epigaea (formerly Glomus versiforme) and its bacterial endosymbionts.</title>
        <authorList>
            <person name="Sun X."/>
            <person name="Fei Z."/>
            <person name="Harrison M."/>
        </authorList>
    </citation>
    <scope>NUCLEOTIDE SEQUENCE [LARGE SCALE GENOMIC DNA]</scope>
    <source>
        <strain evidence="1 2">IT104</strain>
    </source>
</reference>
<organism evidence="1 2">
    <name type="scientific">Diversispora epigaea</name>
    <dbReference type="NCBI Taxonomy" id="1348612"/>
    <lineage>
        <taxon>Eukaryota</taxon>
        <taxon>Fungi</taxon>
        <taxon>Fungi incertae sedis</taxon>
        <taxon>Mucoromycota</taxon>
        <taxon>Glomeromycotina</taxon>
        <taxon>Glomeromycetes</taxon>
        <taxon>Diversisporales</taxon>
        <taxon>Diversisporaceae</taxon>
        <taxon>Diversispora</taxon>
    </lineage>
</organism>